<evidence type="ECO:0000313" key="1">
    <source>
        <dbReference type="EMBL" id="NHN32552.1"/>
    </source>
</evidence>
<dbReference type="SUPFAM" id="SSF103642">
    <property type="entry name" value="Sec-C motif"/>
    <property type="match status" value="1"/>
</dbReference>
<dbReference type="InterPro" id="IPR004027">
    <property type="entry name" value="SEC_C_motif"/>
</dbReference>
<evidence type="ECO:0000313" key="2">
    <source>
        <dbReference type="Proteomes" id="UP001165962"/>
    </source>
</evidence>
<protein>
    <recommendedName>
        <fullName evidence="3">SEC-C motif-containing protein</fullName>
    </recommendedName>
</protein>
<reference evidence="1" key="1">
    <citation type="submission" date="2020-03" db="EMBL/GenBank/DDBJ databases">
        <title>Draft sequencing of Paenibacilllus sp. S3N08.</title>
        <authorList>
            <person name="Kim D.-U."/>
        </authorList>
    </citation>
    <scope>NUCLEOTIDE SEQUENCE</scope>
    <source>
        <strain evidence="1">S3N08</strain>
    </source>
</reference>
<organism evidence="1 2">
    <name type="scientific">Paenibacillus agricola</name>
    <dbReference type="NCBI Taxonomy" id="2716264"/>
    <lineage>
        <taxon>Bacteria</taxon>
        <taxon>Bacillati</taxon>
        <taxon>Bacillota</taxon>
        <taxon>Bacilli</taxon>
        <taxon>Bacillales</taxon>
        <taxon>Paenibacillaceae</taxon>
        <taxon>Paenibacillus</taxon>
    </lineage>
</organism>
<gene>
    <name evidence="1" type="ORF">G9U52_22165</name>
</gene>
<comment type="caution">
    <text evidence="1">The sequence shown here is derived from an EMBL/GenBank/DDBJ whole genome shotgun (WGS) entry which is preliminary data.</text>
</comment>
<dbReference type="Pfam" id="PF02810">
    <property type="entry name" value="SEC-C"/>
    <property type="match status" value="1"/>
</dbReference>
<evidence type="ECO:0008006" key="3">
    <source>
        <dbReference type="Google" id="ProtNLM"/>
    </source>
</evidence>
<dbReference type="Proteomes" id="UP001165962">
    <property type="component" value="Unassembled WGS sequence"/>
</dbReference>
<dbReference type="PANTHER" id="PTHR33747:SF1">
    <property type="entry name" value="ADENYLATE CYCLASE-ASSOCIATED CAP C-TERMINAL DOMAIN-CONTAINING PROTEIN"/>
    <property type="match status" value="1"/>
</dbReference>
<accession>A0ABX0J8R8</accession>
<dbReference type="PANTHER" id="PTHR33747">
    <property type="entry name" value="UPF0225 PROTEIN SCO1677"/>
    <property type="match status" value="1"/>
</dbReference>
<keyword evidence="2" id="KW-1185">Reference proteome</keyword>
<sequence>MDFEKKLVELNIQYAIKGEVTTKLKDILQVRTKEKLSLLASSYALPGRSKMKKQDLADALYQHIMDVNVLRDVLLIAKTEEWKLINRLLEVPYVHDDTLYPGMYLFLMGKGLLYSFYKEEKMYFLIPEEIKEVYRSIPLKALLEDRDRSQLILQYINASANLYGICPQVKVIEIFNSQNKSQLTESEFYDAYVKISSRAQTWYLKSGDVIDEYFDCDNKEDTDALLEGVKDKPYFIPDKQEFLKYAESDYFEKTPQLASLHTYISQHLCKDKWLVDSLVDDIQLVCSMEEPLAAVMNEFERRNIRFNKKEQLQSIIPLIAHVYNHTRIWSNRGHTPAELGSISSQKTNNNNVIYIDQQVASVKVGRNEPCPCGGGKKYKKCCGQ</sequence>
<proteinExistence type="predicted"/>
<dbReference type="EMBL" id="JAAOIW010000008">
    <property type="protein sequence ID" value="NHN32552.1"/>
    <property type="molecule type" value="Genomic_DNA"/>
</dbReference>
<dbReference type="RefSeq" id="WP_166152831.1">
    <property type="nucleotide sequence ID" value="NZ_JAAOIW010000008.1"/>
</dbReference>
<name>A0ABX0J8R8_9BACL</name>
<dbReference type="Gene3D" id="3.10.450.50">
    <property type="match status" value="1"/>
</dbReference>